<feature type="region of interest" description="Disordered" evidence="1">
    <location>
        <begin position="1"/>
        <end position="22"/>
    </location>
</feature>
<feature type="domain" description="DUF4283" evidence="2">
    <location>
        <begin position="157"/>
        <end position="235"/>
    </location>
</feature>
<evidence type="ECO:0000256" key="1">
    <source>
        <dbReference type="SAM" id="MobiDB-lite"/>
    </source>
</evidence>
<evidence type="ECO:0000259" key="2">
    <source>
        <dbReference type="Pfam" id="PF14111"/>
    </source>
</evidence>
<dbReference type="PANTHER" id="PTHR31286:SF180">
    <property type="entry name" value="OS10G0362600 PROTEIN"/>
    <property type="match status" value="1"/>
</dbReference>
<dbReference type="AlphaFoldDB" id="A0A7J6URM9"/>
<evidence type="ECO:0000313" key="3">
    <source>
        <dbReference type="EMBL" id="KAF5175149.1"/>
    </source>
</evidence>
<evidence type="ECO:0000313" key="4">
    <source>
        <dbReference type="Proteomes" id="UP000554482"/>
    </source>
</evidence>
<proteinExistence type="predicted"/>
<name>A0A7J6URM9_THATH</name>
<keyword evidence="4" id="KW-1185">Reference proteome</keyword>
<dbReference type="InterPro" id="IPR040256">
    <property type="entry name" value="At4g02000-like"/>
</dbReference>
<sequence length="277" mass="31409">MNGSRKVEEKEIDEATAANPRATLGLKHGFLSPTRHDANAKSSSDLIGIGKPNLCSNLEKNKTEVGAGMTSSSNMEVSCNMALIPKNNGDGHKRQILQVSNSTHEEETDLETRREHEDQPVVEDAVSKKSLSFYAPTIVEGKPIVHVQSSQFTHLQKQFENLIIGGFVGKKLPFGFVRETLTRTWRLKNNFIMKQYGETMYSFKFMSDDDRKQVLEMGSLHIASQLFILRPWKLFVEGEFNDLKTIPVWVVMKRFPMELWDDEGFGRVARPASELKF</sequence>
<accession>A0A7J6URM9</accession>
<reference evidence="3 4" key="1">
    <citation type="submission" date="2020-06" db="EMBL/GenBank/DDBJ databases">
        <title>Transcriptomic and genomic resources for Thalictrum thalictroides and T. hernandezii: Facilitating candidate gene discovery in an emerging model plant lineage.</title>
        <authorList>
            <person name="Arias T."/>
            <person name="Riano-Pachon D.M."/>
            <person name="Di Stilio V.S."/>
        </authorList>
    </citation>
    <scope>NUCLEOTIDE SEQUENCE [LARGE SCALE GENOMIC DNA]</scope>
    <source>
        <strain evidence="4">cv. WT478/WT964</strain>
        <tissue evidence="3">Leaves</tissue>
    </source>
</reference>
<dbReference type="Proteomes" id="UP000554482">
    <property type="component" value="Unassembled WGS sequence"/>
</dbReference>
<organism evidence="3 4">
    <name type="scientific">Thalictrum thalictroides</name>
    <name type="common">Rue-anemone</name>
    <name type="synonym">Anemone thalictroides</name>
    <dbReference type="NCBI Taxonomy" id="46969"/>
    <lineage>
        <taxon>Eukaryota</taxon>
        <taxon>Viridiplantae</taxon>
        <taxon>Streptophyta</taxon>
        <taxon>Embryophyta</taxon>
        <taxon>Tracheophyta</taxon>
        <taxon>Spermatophyta</taxon>
        <taxon>Magnoliopsida</taxon>
        <taxon>Ranunculales</taxon>
        <taxon>Ranunculaceae</taxon>
        <taxon>Thalictroideae</taxon>
        <taxon>Thalictrum</taxon>
    </lineage>
</organism>
<dbReference type="PANTHER" id="PTHR31286">
    <property type="entry name" value="GLYCINE-RICH CELL WALL STRUCTURAL PROTEIN 1.8-LIKE"/>
    <property type="match status" value="1"/>
</dbReference>
<gene>
    <name evidence="3" type="ORF">FRX31_035263</name>
</gene>
<dbReference type="InterPro" id="IPR025558">
    <property type="entry name" value="DUF4283"/>
</dbReference>
<dbReference type="Pfam" id="PF14111">
    <property type="entry name" value="DUF4283"/>
    <property type="match status" value="1"/>
</dbReference>
<dbReference type="EMBL" id="JABWDY010044416">
    <property type="protein sequence ID" value="KAF5175149.1"/>
    <property type="molecule type" value="Genomic_DNA"/>
</dbReference>
<comment type="caution">
    <text evidence="3">The sequence shown here is derived from an EMBL/GenBank/DDBJ whole genome shotgun (WGS) entry which is preliminary data.</text>
</comment>
<protein>
    <recommendedName>
        <fullName evidence="2">DUF4283 domain-containing protein</fullName>
    </recommendedName>
</protein>